<dbReference type="CDD" id="cd00165">
    <property type="entry name" value="S4"/>
    <property type="match status" value="1"/>
</dbReference>
<evidence type="ECO:0000259" key="8">
    <source>
        <dbReference type="SMART" id="SM00363"/>
    </source>
</evidence>
<name>A0A1I4K4F7_9FIRM</name>
<dbReference type="InterPro" id="IPR050188">
    <property type="entry name" value="RluA_PseudoU_synthase"/>
</dbReference>
<dbReference type="InterPro" id="IPR006145">
    <property type="entry name" value="PsdUridine_synth_RsuA/RluA"/>
</dbReference>
<evidence type="ECO:0000313" key="9">
    <source>
        <dbReference type="EMBL" id="SFL73662.1"/>
    </source>
</evidence>
<dbReference type="Proteomes" id="UP000199520">
    <property type="component" value="Unassembled WGS sequence"/>
</dbReference>
<comment type="similarity">
    <text evidence="2 7">Belongs to the pseudouridine synthase RluA family.</text>
</comment>
<reference evidence="10" key="1">
    <citation type="submission" date="2016-10" db="EMBL/GenBank/DDBJ databases">
        <authorList>
            <person name="Varghese N."/>
            <person name="Submissions S."/>
        </authorList>
    </citation>
    <scope>NUCLEOTIDE SEQUENCE [LARGE SCALE GENOMIC DNA]</scope>
    <source>
        <strain evidence="10">DSM 13327</strain>
    </source>
</reference>
<dbReference type="SMART" id="SM00363">
    <property type="entry name" value="S4"/>
    <property type="match status" value="1"/>
</dbReference>
<dbReference type="InterPro" id="IPR002942">
    <property type="entry name" value="S4_RNA-bd"/>
</dbReference>
<dbReference type="OrthoDB" id="9807829at2"/>
<evidence type="ECO:0000313" key="10">
    <source>
        <dbReference type="Proteomes" id="UP000199520"/>
    </source>
</evidence>
<proteinExistence type="inferred from homology"/>
<protein>
    <recommendedName>
        <fullName evidence="7">Pseudouridine synthase</fullName>
        <ecNumber evidence="7">5.4.99.-</ecNumber>
    </recommendedName>
</protein>
<sequence>MGNEVYCYHISESQAGERLDVFLTKQMPDTSRSAVQRLISSGDVAVNKKVAKANYKVQELDDIQVNIPEIKTLELTAEEIPLTILYEDKDIIIINKSRGMVVHPAAGNYNGTLVNALLEHCEDLSGINGVARPGIVHRLDKDTSGVMVVAKSDRAHVSLAKQIKDRTASRRYLAIVYGNIKEDHGVIKAPIGRHSSDRKKMAVTFTNSKEATTKFRVMERFGDYTLVECKLLTGRTHQIRVHMTYIGHSVVGDPKYGPGRMPFSIIGQALHSAELRISHPVTEEIMRFTAPLPEDMEMILKVLRQKNT</sequence>
<comment type="catalytic activity">
    <reaction evidence="1 7">
        <text>a uridine in RNA = a pseudouridine in RNA</text>
        <dbReference type="Rhea" id="RHEA:48348"/>
        <dbReference type="Rhea" id="RHEA-COMP:12068"/>
        <dbReference type="Rhea" id="RHEA-COMP:12069"/>
        <dbReference type="ChEBI" id="CHEBI:65314"/>
        <dbReference type="ChEBI" id="CHEBI:65315"/>
    </reaction>
</comment>
<comment type="function">
    <text evidence="7">Responsible for synthesis of pseudouridine from uracil.</text>
</comment>
<evidence type="ECO:0000256" key="2">
    <source>
        <dbReference type="ARBA" id="ARBA00010876"/>
    </source>
</evidence>
<keyword evidence="4 7" id="KW-0413">Isomerase</keyword>
<organism evidence="9 10">
    <name type="scientific">Pelosinus propionicus DSM 13327</name>
    <dbReference type="NCBI Taxonomy" id="1123291"/>
    <lineage>
        <taxon>Bacteria</taxon>
        <taxon>Bacillati</taxon>
        <taxon>Bacillota</taxon>
        <taxon>Negativicutes</taxon>
        <taxon>Selenomonadales</taxon>
        <taxon>Sporomusaceae</taxon>
        <taxon>Pelosinus</taxon>
    </lineage>
</organism>
<dbReference type="SUPFAM" id="SSF55120">
    <property type="entry name" value="Pseudouridine synthase"/>
    <property type="match status" value="1"/>
</dbReference>
<dbReference type="GO" id="GO:0003723">
    <property type="term" value="F:RNA binding"/>
    <property type="evidence" value="ECO:0007669"/>
    <property type="project" value="UniProtKB-KW"/>
</dbReference>
<evidence type="ECO:0000256" key="5">
    <source>
        <dbReference type="PIRSR" id="PIRSR606225-1"/>
    </source>
</evidence>
<evidence type="ECO:0000256" key="6">
    <source>
        <dbReference type="PROSITE-ProRule" id="PRU00182"/>
    </source>
</evidence>
<evidence type="ECO:0000256" key="3">
    <source>
        <dbReference type="ARBA" id="ARBA00022884"/>
    </source>
</evidence>
<dbReference type="Gene3D" id="3.30.2350.10">
    <property type="entry name" value="Pseudouridine synthase"/>
    <property type="match status" value="1"/>
</dbReference>
<dbReference type="CDD" id="cd02869">
    <property type="entry name" value="PseudoU_synth_RluA_like"/>
    <property type="match status" value="1"/>
</dbReference>
<evidence type="ECO:0000256" key="4">
    <source>
        <dbReference type="ARBA" id="ARBA00023235"/>
    </source>
</evidence>
<dbReference type="GO" id="GO:0000455">
    <property type="term" value="P:enzyme-directed rRNA pseudouridine synthesis"/>
    <property type="evidence" value="ECO:0007669"/>
    <property type="project" value="UniProtKB-ARBA"/>
</dbReference>
<dbReference type="RefSeq" id="WP_090936256.1">
    <property type="nucleotide sequence ID" value="NZ_FOTS01000015.1"/>
</dbReference>
<dbReference type="InterPro" id="IPR020103">
    <property type="entry name" value="PsdUridine_synth_cat_dom_sf"/>
</dbReference>
<accession>A0A1I4K4F7</accession>
<gene>
    <name evidence="9" type="ORF">SAMN04490355_1015119</name>
</gene>
<evidence type="ECO:0000256" key="1">
    <source>
        <dbReference type="ARBA" id="ARBA00000073"/>
    </source>
</evidence>
<dbReference type="STRING" id="1123291.SAMN04490355_1015119"/>
<dbReference type="PANTHER" id="PTHR21600:SF44">
    <property type="entry name" value="RIBOSOMAL LARGE SUBUNIT PSEUDOURIDINE SYNTHASE D"/>
    <property type="match status" value="1"/>
</dbReference>
<dbReference type="Gene3D" id="3.10.290.10">
    <property type="entry name" value="RNA-binding S4 domain"/>
    <property type="match status" value="1"/>
</dbReference>
<dbReference type="Pfam" id="PF01479">
    <property type="entry name" value="S4"/>
    <property type="match status" value="1"/>
</dbReference>
<keyword evidence="10" id="KW-1185">Reference proteome</keyword>
<feature type="domain" description="RNA-binding S4" evidence="8">
    <location>
        <begin position="17"/>
        <end position="81"/>
    </location>
</feature>
<feature type="active site" evidence="5">
    <location>
        <position position="140"/>
    </location>
</feature>
<dbReference type="Pfam" id="PF00849">
    <property type="entry name" value="PseudoU_synth_2"/>
    <property type="match status" value="1"/>
</dbReference>
<keyword evidence="3 6" id="KW-0694">RNA-binding</keyword>
<dbReference type="NCBIfam" id="TIGR00005">
    <property type="entry name" value="rluA_subfam"/>
    <property type="match status" value="1"/>
</dbReference>
<dbReference type="EC" id="5.4.99.-" evidence="7"/>
<dbReference type="PANTHER" id="PTHR21600">
    <property type="entry name" value="MITOCHONDRIAL RNA PSEUDOURIDINE SYNTHASE"/>
    <property type="match status" value="1"/>
</dbReference>
<dbReference type="EMBL" id="FOTS01000015">
    <property type="protein sequence ID" value="SFL73662.1"/>
    <property type="molecule type" value="Genomic_DNA"/>
</dbReference>
<dbReference type="AlphaFoldDB" id="A0A1I4K4F7"/>
<dbReference type="PROSITE" id="PS50889">
    <property type="entry name" value="S4"/>
    <property type="match status" value="1"/>
</dbReference>
<evidence type="ECO:0000256" key="7">
    <source>
        <dbReference type="RuleBase" id="RU362028"/>
    </source>
</evidence>
<dbReference type="InterPro" id="IPR006224">
    <property type="entry name" value="PsdUridine_synth_RluA-like_CS"/>
</dbReference>
<dbReference type="PROSITE" id="PS01129">
    <property type="entry name" value="PSI_RLU"/>
    <property type="match status" value="1"/>
</dbReference>
<dbReference type="InterPro" id="IPR036986">
    <property type="entry name" value="S4_RNA-bd_sf"/>
</dbReference>
<dbReference type="SUPFAM" id="SSF55174">
    <property type="entry name" value="Alpha-L RNA-binding motif"/>
    <property type="match status" value="1"/>
</dbReference>
<dbReference type="GO" id="GO:0120159">
    <property type="term" value="F:rRNA pseudouridine synthase activity"/>
    <property type="evidence" value="ECO:0007669"/>
    <property type="project" value="UniProtKB-ARBA"/>
</dbReference>
<dbReference type="InterPro" id="IPR006225">
    <property type="entry name" value="PsdUridine_synth_RluC/D"/>
</dbReference>
<dbReference type="FunFam" id="3.30.2350.10:FF:000006">
    <property type="entry name" value="Pseudouridine synthase"/>
    <property type="match status" value="1"/>
</dbReference>